<name>A0A1Y2IJI3_TRAC3</name>
<evidence type="ECO:0000313" key="2">
    <source>
        <dbReference type="Proteomes" id="UP000193067"/>
    </source>
</evidence>
<dbReference type="AlphaFoldDB" id="A0A1Y2IJI3"/>
<protein>
    <submittedName>
        <fullName evidence="1">Uncharacterized protein</fullName>
    </submittedName>
</protein>
<keyword evidence="2" id="KW-1185">Reference proteome</keyword>
<gene>
    <name evidence="1" type="ORF">PYCCODRAFT_532889</name>
</gene>
<organism evidence="1 2">
    <name type="scientific">Trametes coccinea (strain BRFM310)</name>
    <name type="common">Pycnoporus coccineus</name>
    <dbReference type="NCBI Taxonomy" id="1353009"/>
    <lineage>
        <taxon>Eukaryota</taxon>
        <taxon>Fungi</taxon>
        <taxon>Dikarya</taxon>
        <taxon>Basidiomycota</taxon>
        <taxon>Agaricomycotina</taxon>
        <taxon>Agaricomycetes</taxon>
        <taxon>Polyporales</taxon>
        <taxon>Polyporaceae</taxon>
        <taxon>Trametes</taxon>
    </lineage>
</organism>
<proteinExistence type="predicted"/>
<dbReference type="Proteomes" id="UP000193067">
    <property type="component" value="Unassembled WGS sequence"/>
</dbReference>
<evidence type="ECO:0000313" key="1">
    <source>
        <dbReference type="EMBL" id="OSD01277.1"/>
    </source>
</evidence>
<dbReference type="EMBL" id="KZ084112">
    <property type="protein sequence ID" value="OSD01277.1"/>
    <property type="molecule type" value="Genomic_DNA"/>
</dbReference>
<accession>A0A1Y2IJI3</accession>
<sequence>MILSPHRGSLPVAHCCEQGMERSQSPGARRNPSLSSTIFCAFGGPGHAWRPGGAHGLLRCRGLSGHQLRARGCRGRGRAERISTLLFVKPPTRPMEVNGPSDHKLMHKTPSLVRAEHAFYLLSTFSIAHAYPCTGKGPPTERKIDRFSRP</sequence>
<reference evidence="1 2" key="1">
    <citation type="journal article" date="2015" name="Biotechnol. Biofuels">
        <title>Enhanced degradation of softwood versus hardwood by the white-rot fungus Pycnoporus coccineus.</title>
        <authorList>
            <person name="Couturier M."/>
            <person name="Navarro D."/>
            <person name="Chevret D."/>
            <person name="Henrissat B."/>
            <person name="Piumi F."/>
            <person name="Ruiz-Duenas F.J."/>
            <person name="Martinez A.T."/>
            <person name="Grigoriev I.V."/>
            <person name="Riley R."/>
            <person name="Lipzen A."/>
            <person name="Berrin J.G."/>
            <person name="Master E.R."/>
            <person name="Rosso M.N."/>
        </authorList>
    </citation>
    <scope>NUCLEOTIDE SEQUENCE [LARGE SCALE GENOMIC DNA]</scope>
    <source>
        <strain evidence="1 2">BRFM310</strain>
    </source>
</reference>